<evidence type="ECO:0000313" key="1">
    <source>
        <dbReference type="EMBL" id="KLU21340.1"/>
    </source>
</evidence>
<dbReference type="Proteomes" id="UP000035963">
    <property type="component" value="Unassembled WGS sequence"/>
</dbReference>
<dbReference type="AlphaFoldDB" id="A0A0J1CKR6"/>
<dbReference type="PATRIC" id="fig|908627.4.peg.8202"/>
<dbReference type="EMBL" id="AEJF01000225">
    <property type="protein sequence ID" value="KLU21340.1"/>
    <property type="molecule type" value="Genomic_DNA"/>
</dbReference>
<keyword evidence="2" id="KW-1185">Reference proteome</keyword>
<protein>
    <recommendedName>
        <fullName evidence="3">Glycosyl transferase</fullName>
    </recommendedName>
</protein>
<dbReference type="InterPro" id="IPR029465">
    <property type="entry name" value="ATPgrasp_TupA"/>
</dbReference>
<proteinExistence type="predicted"/>
<accession>A0A0J1CKR6</accession>
<comment type="caution">
    <text evidence="1">The sequence shown here is derived from an EMBL/GenBank/DDBJ whole genome shotgun (WGS) entry which is preliminary data.</text>
</comment>
<name>A0A0J1CKR6_9BURK</name>
<evidence type="ECO:0000313" key="2">
    <source>
        <dbReference type="Proteomes" id="UP000035963"/>
    </source>
</evidence>
<evidence type="ECO:0008006" key="3">
    <source>
        <dbReference type="Google" id="ProtNLM"/>
    </source>
</evidence>
<gene>
    <name evidence="1" type="ORF">EOS_36595</name>
</gene>
<organism evidence="1 2">
    <name type="scientific">Caballeronia mineralivorans PML1(12)</name>
    <dbReference type="NCBI Taxonomy" id="908627"/>
    <lineage>
        <taxon>Bacteria</taxon>
        <taxon>Pseudomonadati</taxon>
        <taxon>Pseudomonadota</taxon>
        <taxon>Betaproteobacteria</taxon>
        <taxon>Burkholderiales</taxon>
        <taxon>Burkholderiaceae</taxon>
        <taxon>Caballeronia</taxon>
    </lineage>
</organism>
<sequence length="308" mass="35141">MLKRVTSATANRLLHGVKHFLPDYVFLLLSHRRRVGRFPNLKNAATFNEMILDRCLHPDPRWSALTDKLGVREYVKSKVGEKHLIPLLAAPDTFTQEVFDSLPASFVMKANHGCGFVKVVWDKSDTSFEKLNQLANEWLATDFYRASRERHYRSIERRIFFEKLLLDRSGKIPADFKMNIFGRAQGAPIIYTGVVSDRFGDPRHDFYDAQWNRLDVVLGEYPCSVVAAPPLPNWDEVVRVATLLAEGLGYVRVDLYAPDNEVFFGELTFTPGAGVSRFLPDRYDYEWGQLLKEMPPPQALSGMRGPSS</sequence>
<dbReference type="Pfam" id="PF14305">
    <property type="entry name" value="ATPgrasp_TupA"/>
    <property type="match status" value="1"/>
</dbReference>
<reference evidence="1 2" key="1">
    <citation type="journal article" date="2015" name="Genome Announc.">
        <title>Draft Genome Sequence of Burkholderia sp. Strain PML1(12), an Ectomycorrhizosphere-Inhabiting Bacterium with Effective Mineral-Weathering Ability.</title>
        <authorList>
            <person name="Uroz S."/>
            <person name="Oger P."/>
        </authorList>
    </citation>
    <scope>NUCLEOTIDE SEQUENCE [LARGE SCALE GENOMIC DNA]</scope>
    <source>
        <strain evidence="2">PML1(12)</strain>
    </source>
</reference>